<feature type="signal peptide" evidence="1">
    <location>
        <begin position="1"/>
        <end position="24"/>
    </location>
</feature>
<keyword evidence="1" id="KW-0732">Signal</keyword>
<name>A0A1G1YQT2_9BACT</name>
<reference evidence="2 3" key="1">
    <citation type="journal article" date="2016" name="Nat. Commun.">
        <title>Thousands of microbial genomes shed light on interconnected biogeochemical processes in an aquifer system.</title>
        <authorList>
            <person name="Anantharaman K."/>
            <person name="Brown C.T."/>
            <person name="Hug L.A."/>
            <person name="Sharon I."/>
            <person name="Castelle C.J."/>
            <person name="Probst A.J."/>
            <person name="Thomas B.C."/>
            <person name="Singh A."/>
            <person name="Wilkins M.J."/>
            <person name="Karaoz U."/>
            <person name="Brodie E.L."/>
            <person name="Williams K.H."/>
            <person name="Hubbard S.S."/>
            <person name="Banfield J.F."/>
        </authorList>
    </citation>
    <scope>NUCLEOTIDE SEQUENCE [LARGE SCALE GENOMIC DNA]</scope>
</reference>
<protein>
    <recommendedName>
        <fullName evidence="4">Lipoprotein</fullName>
    </recommendedName>
</protein>
<evidence type="ECO:0000313" key="2">
    <source>
        <dbReference type="EMBL" id="OGY53787.1"/>
    </source>
</evidence>
<feature type="chain" id="PRO_5009581626" description="Lipoprotein" evidence="1">
    <location>
        <begin position="25"/>
        <end position="153"/>
    </location>
</feature>
<comment type="caution">
    <text evidence="2">The sequence shown here is derived from an EMBL/GenBank/DDBJ whole genome shotgun (WGS) entry which is preliminary data.</text>
</comment>
<evidence type="ECO:0000256" key="1">
    <source>
        <dbReference type="SAM" id="SignalP"/>
    </source>
</evidence>
<sequence length="153" mass="16966">MKKSLTQIVLAAAVALGWTGTLNGCSPPPNGYGSNSGYGGNECTGVYHPPILDENITHIPVGYNEMIRVGDTTKIYKKDTVYPTKECERKCEVGLEGTMKVVGFTVYGRVFVEYTAPEGVDSDEPYMCQTGEHFFINAEDFKYVKCESLDKWR</sequence>
<accession>A0A1G1YQT2</accession>
<evidence type="ECO:0000313" key="3">
    <source>
        <dbReference type="Proteomes" id="UP000178122"/>
    </source>
</evidence>
<dbReference type="AlphaFoldDB" id="A0A1G1YQT2"/>
<dbReference type="EMBL" id="MHIN01000040">
    <property type="protein sequence ID" value="OGY53787.1"/>
    <property type="molecule type" value="Genomic_DNA"/>
</dbReference>
<organism evidence="2 3">
    <name type="scientific">Candidatus Buchananbacteria bacterium RIFCSPLOWO2_01_FULL_40_23b</name>
    <dbReference type="NCBI Taxonomy" id="1797544"/>
    <lineage>
        <taxon>Bacteria</taxon>
        <taxon>Candidatus Buchananiibacteriota</taxon>
    </lineage>
</organism>
<gene>
    <name evidence="2" type="ORF">A2912_03920</name>
</gene>
<dbReference type="Proteomes" id="UP000178122">
    <property type="component" value="Unassembled WGS sequence"/>
</dbReference>
<evidence type="ECO:0008006" key="4">
    <source>
        <dbReference type="Google" id="ProtNLM"/>
    </source>
</evidence>
<proteinExistence type="predicted"/>